<evidence type="ECO:0000256" key="6">
    <source>
        <dbReference type="RuleBase" id="RU361235"/>
    </source>
</evidence>
<dbReference type="InterPro" id="IPR019819">
    <property type="entry name" value="Carboxylesterase_B_CS"/>
</dbReference>
<dbReference type="SUPFAM" id="SSF53474">
    <property type="entry name" value="alpha/beta-Hydrolases"/>
    <property type="match status" value="1"/>
</dbReference>
<proteinExistence type="inferred from homology"/>
<dbReference type="PANTHER" id="PTHR11559">
    <property type="entry name" value="CARBOXYLESTERASE"/>
    <property type="match status" value="1"/>
</dbReference>
<protein>
    <recommendedName>
        <fullName evidence="6">Carboxylic ester hydrolase</fullName>
        <ecNumber evidence="6">3.1.1.-</ecNumber>
    </recommendedName>
</protein>
<dbReference type="InterPro" id="IPR050309">
    <property type="entry name" value="Type-B_Carboxylest/Lipase"/>
</dbReference>
<keyword evidence="6" id="KW-0732">Signal</keyword>
<evidence type="ECO:0000256" key="3">
    <source>
        <dbReference type="ARBA" id="ARBA00022801"/>
    </source>
</evidence>
<evidence type="ECO:0000256" key="1">
    <source>
        <dbReference type="ARBA" id="ARBA00005964"/>
    </source>
</evidence>
<evidence type="ECO:0000256" key="7">
    <source>
        <dbReference type="SAM" id="MobiDB-lite"/>
    </source>
</evidence>
<feature type="region of interest" description="Disordered" evidence="7">
    <location>
        <begin position="556"/>
        <end position="612"/>
    </location>
</feature>
<dbReference type="Proteomes" id="UP000594454">
    <property type="component" value="Chromosome 2"/>
</dbReference>
<gene>
    <name evidence="9" type="ORF">HERILL_LOCUS4924</name>
</gene>
<dbReference type="InterPro" id="IPR002018">
    <property type="entry name" value="CarbesteraseB"/>
</dbReference>
<organism evidence="9 10">
    <name type="scientific">Hermetia illucens</name>
    <name type="common">Black soldier fly</name>
    <dbReference type="NCBI Taxonomy" id="343691"/>
    <lineage>
        <taxon>Eukaryota</taxon>
        <taxon>Metazoa</taxon>
        <taxon>Ecdysozoa</taxon>
        <taxon>Arthropoda</taxon>
        <taxon>Hexapoda</taxon>
        <taxon>Insecta</taxon>
        <taxon>Pterygota</taxon>
        <taxon>Neoptera</taxon>
        <taxon>Endopterygota</taxon>
        <taxon>Diptera</taxon>
        <taxon>Brachycera</taxon>
        <taxon>Stratiomyomorpha</taxon>
        <taxon>Stratiomyidae</taxon>
        <taxon>Hermetiinae</taxon>
        <taxon>Hermetia</taxon>
    </lineage>
</organism>
<dbReference type="AlphaFoldDB" id="A0A7R8UJ77"/>
<dbReference type="OMA" id="HADDLMH"/>
<evidence type="ECO:0000259" key="8">
    <source>
        <dbReference type="Pfam" id="PF00135"/>
    </source>
</evidence>
<accession>A0A7R8UJ77</accession>
<dbReference type="InterPro" id="IPR029058">
    <property type="entry name" value="AB_hydrolase_fold"/>
</dbReference>
<reference evidence="9 10" key="1">
    <citation type="submission" date="2020-11" db="EMBL/GenBank/DDBJ databases">
        <authorList>
            <person name="Wallbank WR R."/>
            <person name="Pardo Diaz C."/>
            <person name="Kozak K."/>
            <person name="Martin S."/>
            <person name="Jiggins C."/>
            <person name="Moest M."/>
            <person name="Warren A I."/>
            <person name="Generalovic N T."/>
            <person name="Byers J.R.P. K."/>
            <person name="Montejo-Kovacevich G."/>
            <person name="Yen C E."/>
        </authorList>
    </citation>
    <scope>NUCLEOTIDE SEQUENCE [LARGE SCALE GENOMIC DNA]</scope>
</reference>
<feature type="compositionally biased region" description="Basic residues" evidence="7">
    <location>
        <begin position="592"/>
        <end position="611"/>
    </location>
</feature>
<dbReference type="EC" id="3.1.1.-" evidence="6"/>
<name>A0A7R8UJ77_HERIL</name>
<dbReference type="PROSITE" id="PS00122">
    <property type="entry name" value="CARBOXYLESTERASE_B_1"/>
    <property type="match status" value="1"/>
</dbReference>
<feature type="domain" description="Carboxylesterase type B" evidence="8">
    <location>
        <begin position="27"/>
        <end position="540"/>
    </location>
</feature>
<keyword evidence="3 6" id="KW-0378">Hydrolase</keyword>
<keyword evidence="5" id="KW-0325">Glycoprotein</keyword>
<keyword evidence="4" id="KW-1015">Disulfide bond</keyword>
<feature type="chain" id="PRO_5031611413" description="Carboxylic ester hydrolase" evidence="6">
    <location>
        <begin position="22"/>
        <end position="644"/>
    </location>
</feature>
<feature type="compositionally biased region" description="Basic and acidic residues" evidence="7">
    <location>
        <begin position="558"/>
        <end position="584"/>
    </location>
</feature>
<evidence type="ECO:0000256" key="2">
    <source>
        <dbReference type="ARBA" id="ARBA00022487"/>
    </source>
</evidence>
<dbReference type="GO" id="GO:0052689">
    <property type="term" value="F:carboxylic ester hydrolase activity"/>
    <property type="evidence" value="ECO:0007669"/>
    <property type="project" value="UniProtKB-KW"/>
</dbReference>
<keyword evidence="10" id="KW-1185">Reference proteome</keyword>
<evidence type="ECO:0000256" key="5">
    <source>
        <dbReference type="ARBA" id="ARBA00023180"/>
    </source>
</evidence>
<dbReference type="PROSITE" id="PS00941">
    <property type="entry name" value="CARBOXYLESTERASE_B_2"/>
    <property type="match status" value="1"/>
</dbReference>
<comment type="similarity">
    <text evidence="1 6">Belongs to the type-B carboxylesterase/lipase family.</text>
</comment>
<dbReference type="Gene3D" id="3.40.50.1820">
    <property type="entry name" value="alpha/beta hydrolase"/>
    <property type="match status" value="1"/>
</dbReference>
<dbReference type="OrthoDB" id="19653at2759"/>
<dbReference type="InterPro" id="IPR019826">
    <property type="entry name" value="Carboxylesterase_B_AS"/>
</dbReference>
<evidence type="ECO:0000256" key="4">
    <source>
        <dbReference type="ARBA" id="ARBA00023157"/>
    </source>
</evidence>
<dbReference type="EMBL" id="LR899010">
    <property type="protein sequence ID" value="CAD7081836.1"/>
    <property type="molecule type" value="Genomic_DNA"/>
</dbReference>
<sequence>MWKTIPILSVLITFGFSSVIAQIRPPPKVTLPNGGTLLGSFMFSTKRNFIEAYRGIPYAKPPIGNLRFANAVPFPPWTGDRIADHDAQPCPQQDRFGLDRTYFGNEDCLYLNVYTPTYRPLNASLSVMVFFHGGGFLYGGSSSAIYGPQRLLDDNVVLVTSNYRLGALGFLSTGTADSPGNNGLKDQIMALKWVKENIDAFGGNPADVTIFGHSAGAASVAYHLVSPLSQGLFHKAIMQSGTSFDPWALINLDTAIERAEKVGEVLNCTENNHTNPFSYMIECLRGKSSEEITLTTEEFYIVDDEPMNVFGPVIEPKELAGAFLTQHPMTIKTSYGTNVPLMIGVTSDEGVFKSAPILHNYEEAFENNFAEVLPTLLVYDELPIAVQDEITSKINTFYFKGERKWSKRKHHNLTNLFSDRLFYFGMDQFLRNRLTNGNSSSTYVYVFDHKGPRSLSQLYGGGQSYYGVAHGDELPFLFPLAQDHLRGSRNDEKMRWAMPKMWTDFAKTGEPTPPHSSVTEKWLPATEYPLNFARIGNKVYKNKWNPDDYSKINVTEESETHVSHDQSTDENEVGEKQRLDDRDPVVNGGLRTARKHHHSKHKKNKKNKSSRNYHYLVVKNELGLAEKRMAFWHNLQVFIEKAKL</sequence>
<dbReference type="InParanoid" id="A0A7R8UJ77"/>
<evidence type="ECO:0000313" key="9">
    <source>
        <dbReference type="EMBL" id="CAD7081836.1"/>
    </source>
</evidence>
<evidence type="ECO:0000313" key="10">
    <source>
        <dbReference type="Proteomes" id="UP000594454"/>
    </source>
</evidence>
<dbReference type="Pfam" id="PF00135">
    <property type="entry name" value="COesterase"/>
    <property type="match status" value="1"/>
</dbReference>
<keyword evidence="2" id="KW-0719">Serine esterase</keyword>
<feature type="signal peptide" evidence="6">
    <location>
        <begin position="1"/>
        <end position="21"/>
    </location>
</feature>